<feature type="compositionally biased region" description="Basic and acidic residues" evidence="1">
    <location>
        <begin position="17"/>
        <end position="43"/>
    </location>
</feature>
<dbReference type="Proteomes" id="UP000297814">
    <property type="component" value="Unassembled WGS sequence"/>
</dbReference>
<evidence type="ECO:0000256" key="1">
    <source>
        <dbReference type="SAM" id="MobiDB-lite"/>
    </source>
</evidence>
<dbReference type="EMBL" id="PQXK01000061">
    <property type="protein sequence ID" value="TGO39070.1"/>
    <property type="molecule type" value="Genomic_DNA"/>
</dbReference>
<accession>A0A4Z1GV70</accession>
<dbReference type="AlphaFoldDB" id="A0A4Z1GV70"/>
<gene>
    <name evidence="2" type="ORF">BHYA_0061g00270</name>
</gene>
<sequence length="234" mass="28302">MTGHHHHHGHSSHRHDNHNGTRRAKEQRYDQESRERLMKELKERRSRKGRRRMARNALEVKRGTTWWFEMGASEDLIRNWMVAEVKDQELHHADQWDKTQELQKISQFVYDRERKRFALAEVERKWNATKKERDVKKRERDQALQEAWESEFNRWIEELEIADSYDGRYTGPDEDGVTWSRQSLVNINDDTSKRHLARCMPSFQKPDSRGAHCKDCEGENEVGHFWDEVRRLRL</sequence>
<evidence type="ECO:0000313" key="3">
    <source>
        <dbReference type="Proteomes" id="UP000297814"/>
    </source>
</evidence>
<protein>
    <submittedName>
        <fullName evidence="2">Uncharacterized protein</fullName>
    </submittedName>
</protein>
<reference evidence="2 3" key="1">
    <citation type="submission" date="2017-12" db="EMBL/GenBank/DDBJ databases">
        <title>Comparative genomics of Botrytis spp.</title>
        <authorList>
            <person name="Valero-Jimenez C.A."/>
            <person name="Tapia P."/>
            <person name="Veloso J."/>
            <person name="Silva-Moreno E."/>
            <person name="Staats M."/>
            <person name="Valdes J.H."/>
            <person name="Van Kan J.A.L."/>
        </authorList>
    </citation>
    <scope>NUCLEOTIDE SEQUENCE [LARGE SCALE GENOMIC DNA]</scope>
    <source>
        <strain evidence="2 3">Bh0001</strain>
    </source>
</reference>
<comment type="caution">
    <text evidence="2">The sequence shown here is derived from an EMBL/GenBank/DDBJ whole genome shotgun (WGS) entry which is preliminary data.</text>
</comment>
<organism evidence="2 3">
    <name type="scientific">Botrytis hyacinthi</name>
    <dbReference type="NCBI Taxonomy" id="278943"/>
    <lineage>
        <taxon>Eukaryota</taxon>
        <taxon>Fungi</taxon>
        <taxon>Dikarya</taxon>
        <taxon>Ascomycota</taxon>
        <taxon>Pezizomycotina</taxon>
        <taxon>Leotiomycetes</taxon>
        <taxon>Helotiales</taxon>
        <taxon>Sclerotiniaceae</taxon>
        <taxon>Botrytis</taxon>
    </lineage>
</organism>
<name>A0A4Z1GV70_9HELO</name>
<evidence type="ECO:0000313" key="2">
    <source>
        <dbReference type="EMBL" id="TGO39070.1"/>
    </source>
</evidence>
<feature type="compositionally biased region" description="Basic residues" evidence="1">
    <location>
        <begin position="44"/>
        <end position="53"/>
    </location>
</feature>
<proteinExistence type="predicted"/>
<feature type="compositionally biased region" description="Basic residues" evidence="1">
    <location>
        <begin position="1"/>
        <end position="16"/>
    </location>
</feature>
<keyword evidence="3" id="KW-1185">Reference proteome</keyword>
<feature type="region of interest" description="Disordered" evidence="1">
    <location>
        <begin position="1"/>
        <end position="53"/>
    </location>
</feature>